<comment type="caution">
    <text evidence="2">The sequence shown here is derived from an EMBL/GenBank/DDBJ whole genome shotgun (WGS) entry which is preliminary data.</text>
</comment>
<gene>
    <name evidence="2" type="ORF">HNR48_003784</name>
</gene>
<dbReference type="InterPro" id="IPR005186">
    <property type="entry name" value="FlaG"/>
</dbReference>
<organism evidence="2 3">
    <name type="scientific">Pseudoteredinibacter isoporae</name>
    <dbReference type="NCBI Taxonomy" id="570281"/>
    <lineage>
        <taxon>Bacteria</taxon>
        <taxon>Pseudomonadati</taxon>
        <taxon>Pseudomonadota</taxon>
        <taxon>Gammaproteobacteria</taxon>
        <taxon>Cellvibrionales</taxon>
        <taxon>Cellvibrionaceae</taxon>
        <taxon>Pseudoteredinibacter</taxon>
    </lineage>
</organism>
<name>A0A7X0JWE4_9GAMM</name>
<keyword evidence="2" id="KW-0282">Flagellum</keyword>
<dbReference type="Gene3D" id="3.30.160.170">
    <property type="entry name" value="FlaG-like"/>
    <property type="match status" value="1"/>
</dbReference>
<dbReference type="PANTHER" id="PTHR37166:SF1">
    <property type="entry name" value="PROTEIN FLAG"/>
    <property type="match status" value="1"/>
</dbReference>
<dbReference type="AlphaFoldDB" id="A0A7X0JWE4"/>
<keyword evidence="2" id="KW-0966">Cell projection</keyword>
<protein>
    <submittedName>
        <fullName evidence="2">Flagellar protein FlaG</fullName>
    </submittedName>
</protein>
<dbReference type="PANTHER" id="PTHR37166">
    <property type="entry name" value="PROTEIN FLAG"/>
    <property type="match status" value="1"/>
</dbReference>
<sequence length="126" mass="13924">MNEVQSSHAAMPSRTSAVRPVEKPTNGGKDLPPGDGETTEIVKEAVNHNESVQKDLAQAVSRLNEYVQSSQRELQFSMDESTGRTVITVIDRNTSKVIRQLPDDVALDLARKLNEEEPIRLFSAHA</sequence>
<feature type="compositionally biased region" description="Polar residues" evidence="1">
    <location>
        <begin position="1"/>
        <end position="16"/>
    </location>
</feature>
<keyword evidence="2" id="KW-0969">Cilium</keyword>
<dbReference type="SUPFAM" id="SSF160214">
    <property type="entry name" value="FlaG-like"/>
    <property type="match status" value="1"/>
</dbReference>
<evidence type="ECO:0000313" key="2">
    <source>
        <dbReference type="EMBL" id="MBB6523482.1"/>
    </source>
</evidence>
<proteinExistence type="predicted"/>
<keyword evidence="3" id="KW-1185">Reference proteome</keyword>
<reference evidence="2 3" key="1">
    <citation type="submission" date="2020-08" db="EMBL/GenBank/DDBJ databases">
        <title>Genomic Encyclopedia of Type Strains, Phase IV (KMG-IV): sequencing the most valuable type-strain genomes for metagenomic binning, comparative biology and taxonomic classification.</title>
        <authorList>
            <person name="Goeker M."/>
        </authorList>
    </citation>
    <scope>NUCLEOTIDE SEQUENCE [LARGE SCALE GENOMIC DNA]</scope>
    <source>
        <strain evidence="2 3">DSM 22368</strain>
    </source>
</reference>
<dbReference type="RefSeq" id="WP_208020262.1">
    <property type="nucleotide sequence ID" value="NZ_JAAONY010000003.1"/>
</dbReference>
<dbReference type="Proteomes" id="UP000528457">
    <property type="component" value="Unassembled WGS sequence"/>
</dbReference>
<dbReference type="InParanoid" id="A0A7X0JWE4"/>
<evidence type="ECO:0000313" key="3">
    <source>
        <dbReference type="Proteomes" id="UP000528457"/>
    </source>
</evidence>
<feature type="region of interest" description="Disordered" evidence="1">
    <location>
        <begin position="1"/>
        <end position="37"/>
    </location>
</feature>
<dbReference type="Pfam" id="PF03646">
    <property type="entry name" value="FlaG"/>
    <property type="match status" value="1"/>
</dbReference>
<dbReference type="InterPro" id="IPR035924">
    <property type="entry name" value="FlaG-like_sf"/>
</dbReference>
<evidence type="ECO:0000256" key="1">
    <source>
        <dbReference type="SAM" id="MobiDB-lite"/>
    </source>
</evidence>
<accession>A0A7X0JWE4</accession>
<dbReference type="EMBL" id="JACHHT010000003">
    <property type="protein sequence ID" value="MBB6523482.1"/>
    <property type="molecule type" value="Genomic_DNA"/>
</dbReference>